<dbReference type="Pfam" id="PF10396">
    <property type="entry name" value="TrmE_N"/>
    <property type="match status" value="1"/>
</dbReference>
<comment type="subunit">
    <text evidence="10">Homodimer. Heterotetramer of two MnmE and two MnmG subunits.</text>
</comment>
<feature type="binding site" evidence="10">
    <location>
        <position position="229"/>
    </location>
    <ligand>
        <name>Mg(2+)</name>
        <dbReference type="ChEBI" id="CHEBI:18420"/>
    </ligand>
</feature>
<dbReference type="Gene3D" id="3.40.50.300">
    <property type="entry name" value="P-loop containing nucleotide triphosphate hydrolases"/>
    <property type="match status" value="1"/>
</dbReference>
<evidence type="ECO:0000256" key="6">
    <source>
        <dbReference type="ARBA" id="ARBA00022801"/>
    </source>
</evidence>
<evidence type="ECO:0000313" key="16">
    <source>
        <dbReference type="Proteomes" id="UP000256695"/>
    </source>
</evidence>
<keyword evidence="5 10" id="KW-0547">Nucleotide-binding</keyword>
<feature type="binding site" evidence="10">
    <location>
        <position position="246"/>
    </location>
    <ligand>
        <name>K(+)</name>
        <dbReference type="ChEBI" id="CHEBI:29103"/>
    </ligand>
</feature>
<dbReference type="EMBL" id="NXLX01000008">
    <property type="protein sequence ID" value="RDU73896.1"/>
    <property type="molecule type" value="Genomic_DNA"/>
</dbReference>
<dbReference type="Proteomes" id="UP000256695">
    <property type="component" value="Unassembled WGS sequence"/>
</dbReference>
<keyword evidence="7 10" id="KW-0460">Magnesium</keyword>
<dbReference type="GO" id="GO:0046872">
    <property type="term" value="F:metal ion binding"/>
    <property type="evidence" value="ECO:0007669"/>
    <property type="project" value="UniProtKB-KW"/>
</dbReference>
<dbReference type="CDD" id="cd04164">
    <property type="entry name" value="trmE"/>
    <property type="match status" value="1"/>
</dbReference>
<evidence type="ECO:0000256" key="10">
    <source>
        <dbReference type="HAMAP-Rule" id="MF_00379"/>
    </source>
</evidence>
<feature type="binding site" evidence="10">
    <location>
        <begin position="244"/>
        <end position="250"/>
    </location>
    <ligand>
        <name>GTP</name>
        <dbReference type="ChEBI" id="CHEBI:37565"/>
    </ligand>
</feature>
<dbReference type="InterPro" id="IPR027417">
    <property type="entry name" value="P-loop_NTPase"/>
</dbReference>
<dbReference type="InterPro" id="IPR031168">
    <property type="entry name" value="G_TrmE"/>
</dbReference>
<dbReference type="InterPro" id="IPR027266">
    <property type="entry name" value="TrmE/GcvT-like"/>
</dbReference>
<feature type="domain" description="GTP-binding protein TrmE N-terminal" evidence="13">
    <location>
        <begin position="5"/>
        <end position="119"/>
    </location>
</feature>
<dbReference type="Gene3D" id="3.30.1360.120">
    <property type="entry name" value="Probable tRNA modification gtpase trme, domain 1"/>
    <property type="match status" value="1"/>
</dbReference>
<accession>A0A3D8J9W9</accession>
<comment type="caution">
    <text evidence="10">Lacks conserved residue(s) required for the propagation of feature annotation.</text>
</comment>
<name>A0A3D8J9W9_9HELI</name>
<reference evidence="15 16" key="1">
    <citation type="submission" date="2018-04" db="EMBL/GenBank/DDBJ databases">
        <title>Novel Campyloabacter and Helicobacter Species and Strains.</title>
        <authorList>
            <person name="Mannion A.J."/>
            <person name="Shen Z."/>
            <person name="Fox J.G."/>
        </authorList>
    </citation>
    <scope>NUCLEOTIDE SEQUENCE [LARGE SCALE GENOMIC DNA]</scope>
    <source>
        <strain evidence="15 16">MIT 04-9362</strain>
    </source>
</reference>
<comment type="subcellular location">
    <subcellularLocation>
        <location evidence="10">Cytoplasm</location>
    </subcellularLocation>
</comment>
<dbReference type="Gene3D" id="1.20.120.430">
    <property type="entry name" value="tRNA modification GTPase MnmE domain 2"/>
    <property type="match status" value="1"/>
</dbReference>
<feature type="binding site" evidence="10">
    <location>
        <position position="22"/>
    </location>
    <ligand>
        <name>(6S)-5-formyl-5,6,7,8-tetrahydrofolate</name>
        <dbReference type="ChEBI" id="CHEBI:57457"/>
    </ligand>
</feature>
<feature type="domain" description="MnmE helical" evidence="14">
    <location>
        <begin position="122"/>
        <end position="451"/>
    </location>
</feature>
<dbReference type="GO" id="GO:0003924">
    <property type="term" value="F:GTPase activity"/>
    <property type="evidence" value="ECO:0007669"/>
    <property type="project" value="UniProtKB-UniRule"/>
</dbReference>
<dbReference type="SUPFAM" id="SSF103025">
    <property type="entry name" value="Folate-binding domain"/>
    <property type="match status" value="1"/>
</dbReference>
<evidence type="ECO:0000256" key="7">
    <source>
        <dbReference type="ARBA" id="ARBA00022842"/>
    </source>
</evidence>
<dbReference type="NCBIfam" id="TIGR00450">
    <property type="entry name" value="mnmE_trmE_thdF"/>
    <property type="match status" value="1"/>
</dbReference>
<keyword evidence="16" id="KW-1185">Reference proteome</keyword>
<comment type="function">
    <text evidence="10">Exhibits a very high intrinsic GTPase hydrolysis rate. Involved in the addition of a carboxymethylaminomethyl (cmnm) group at the wobble position (U34) of certain tRNAs, forming tRNA-cmnm(5)s(2)U34.</text>
</comment>
<feature type="binding site" evidence="10">
    <location>
        <position position="250"/>
    </location>
    <ligand>
        <name>Mg(2+)</name>
        <dbReference type="ChEBI" id="CHEBI:18420"/>
    </ligand>
</feature>
<evidence type="ECO:0000256" key="5">
    <source>
        <dbReference type="ARBA" id="ARBA00022741"/>
    </source>
</evidence>
<dbReference type="CDD" id="cd14858">
    <property type="entry name" value="TrmE_N"/>
    <property type="match status" value="1"/>
</dbReference>
<feature type="binding site" evidence="10">
    <location>
        <begin position="269"/>
        <end position="272"/>
    </location>
    <ligand>
        <name>GTP</name>
        <dbReference type="ChEBI" id="CHEBI:37565"/>
    </ligand>
</feature>
<dbReference type="InterPro" id="IPR004520">
    <property type="entry name" value="GTPase_MnmE"/>
</dbReference>
<keyword evidence="2 10" id="KW-0963">Cytoplasm</keyword>
<keyword evidence="3 10" id="KW-0819">tRNA processing</keyword>
<dbReference type="InterPro" id="IPR018948">
    <property type="entry name" value="GTP-bd_TrmE_N"/>
</dbReference>
<dbReference type="GO" id="GO:0042802">
    <property type="term" value="F:identical protein binding"/>
    <property type="evidence" value="ECO:0007669"/>
    <property type="project" value="UniProtKB-ARBA"/>
</dbReference>
<evidence type="ECO:0000256" key="2">
    <source>
        <dbReference type="ARBA" id="ARBA00022490"/>
    </source>
</evidence>
<dbReference type="PANTHER" id="PTHR42714">
    <property type="entry name" value="TRNA MODIFICATION GTPASE GTPBP3"/>
    <property type="match status" value="1"/>
</dbReference>
<dbReference type="HAMAP" id="MF_00379">
    <property type="entry name" value="GTPase_MnmE"/>
    <property type="match status" value="1"/>
</dbReference>
<dbReference type="InterPro" id="IPR027368">
    <property type="entry name" value="MnmE_dom2"/>
</dbReference>
<evidence type="ECO:0000256" key="4">
    <source>
        <dbReference type="ARBA" id="ARBA00022723"/>
    </source>
</evidence>
<feature type="binding site" evidence="10">
    <location>
        <position position="225"/>
    </location>
    <ligand>
        <name>K(+)</name>
        <dbReference type="ChEBI" id="CHEBI:29103"/>
    </ligand>
</feature>
<keyword evidence="9 10" id="KW-0342">GTP-binding</keyword>
<protein>
    <recommendedName>
        <fullName evidence="10">tRNA modification GTPase MnmE</fullName>
        <ecNumber evidence="10">3.6.-.-</ecNumber>
    </recommendedName>
</protein>
<feature type="domain" description="G" evidence="12">
    <location>
        <begin position="219"/>
        <end position="333"/>
    </location>
</feature>
<feature type="binding site" evidence="10">
    <location>
        <position position="454"/>
    </location>
    <ligand>
        <name>(6S)-5-formyl-5,6,7,8-tetrahydrofolate</name>
        <dbReference type="ChEBI" id="CHEBI:57457"/>
    </ligand>
</feature>
<dbReference type="InterPro" id="IPR006073">
    <property type="entry name" value="GTP-bd"/>
</dbReference>
<evidence type="ECO:0000259" key="13">
    <source>
        <dbReference type="Pfam" id="PF10396"/>
    </source>
</evidence>
<dbReference type="NCBIfam" id="TIGR00231">
    <property type="entry name" value="small_GTP"/>
    <property type="match status" value="1"/>
</dbReference>
<dbReference type="Pfam" id="PF01926">
    <property type="entry name" value="MMR_HSR1"/>
    <property type="match status" value="1"/>
</dbReference>
<comment type="cofactor">
    <cofactor evidence="10">
        <name>K(+)</name>
        <dbReference type="ChEBI" id="CHEBI:29103"/>
    </cofactor>
    <text evidence="10">Binds 1 potassium ion per subunit.</text>
</comment>
<evidence type="ECO:0000256" key="9">
    <source>
        <dbReference type="ARBA" id="ARBA00023134"/>
    </source>
</evidence>
<feature type="binding site" evidence="10">
    <location>
        <position position="80"/>
    </location>
    <ligand>
        <name>(6S)-5-formyl-5,6,7,8-tetrahydrofolate</name>
        <dbReference type="ChEBI" id="CHEBI:57457"/>
    </ligand>
</feature>
<keyword evidence="8 10" id="KW-0630">Potassium</keyword>
<keyword evidence="6 10" id="KW-0378">Hydrolase</keyword>
<dbReference type="GO" id="GO:0030488">
    <property type="term" value="P:tRNA methylation"/>
    <property type="evidence" value="ECO:0007669"/>
    <property type="project" value="TreeGrafter"/>
</dbReference>
<dbReference type="AlphaFoldDB" id="A0A3D8J9W9"/>
<dbReference type="SUPFAM" id="SSF52540">
    <property type="entry name" value="P-loop containing nucleoside triphosphate hydrolases"/>
    <property type="match status" value="1"/>
</dbReference>
<evidence type="ECO:0000256" key="3">
    <source>
        <dbReference type="ARBA" id="ARBA00022694"/>
    </source>
</evidence>
<feature type="binding site" evidence="10">
    <location>
        <position position="249"/>
    </location>
    <ligand>
        <name>K(+)</name>
        <dbReference type="ChEBI" id="CHEBI:29103"/>
    </ligand>
</feature>
<dbReference type="PANTHER" id="PTHR42714:SF2">
    <property type="entry name" value="TRNA MODIFICATION GTPASE GTPBP3, MITOCHONDRIAL"/>
    <property type="match status" value="1"/>
</dbReference>
<organism evidence="15 16">
    <name type="scientific">Helicobacter anseris</name>
    <dbReference type="NCBI Taxonomy" id="375926"/>
    <lineage>
        <taxon>Bacteria</taxon>
        <taxon>Pseudomonadati</taxon>
        <taxon>Campylobacterota</taxon>
        <taxon>Epsilonproteobacteria</taxon>
        <taxon>Campylobacterales</taxon>
        <taxon>Helicobacteraceae</taxon>
        <taxon>Helicobacter</taxon>
    </lineage>
</organism>
<dbReference type="EC" id="3.6.-.-" evidence="10"/>
<evidence type="ECO:0000256" key="1">
    <source>
        <dbReference type="ARBA" id="ARBA00011043"/>
    </source>
</evidence>
<feature type="binding site" evidence="10">
    <location>
        <position position="244"/>
    </location>
    <ligand>
        <name>K(+)</name>
        <dbReference type="ChEBI" id="CHEBI:29103"/>
    </ligand>
</feature>
<comment type="similarity">
    <text evidence="1 10 11">Belongs to the TRAFAC class TrmE-Era-EngA-EngB-Septin-like GTPase superfamily. TrmE GTPase family.</text>
</comment>
<evidence type="ECO:0000259" key="12">
    <source>
        <dbReference type="Pfam" id="PF01926"/>
    </source>
</evidence>
<dbReference type="RefSeq" id="WP_115579004.1">
    <property type="nucleotide sequence ID" value="NZ_NXLX01000008.1"/>
</dbReference>
<evidence type="ECO:0000256" key="11">
    <source>
        <dbReference type="RuleBase" id="RU003313"/>
    </source>
</evidence>
<dbReference type="FunFam" id="3.30.1360.120:FF:000003">
    <property type="entry name" value="tRNA modification GTPase MnmE"/>
    <property type="match status" value="1"/>
</dbReference>
<dbReference type="PRINTS" id="PR00326">
    <property type="entry name" value="GTP1OBG"/>
</dbReference>
<dbReference type="GO" id="GO:0002098">
    <property type="term" value="P:tRNA wobble uridine modification"/>
    <property type="evidence" value="ECO:0007669"/>
    <property type="project" value="TreeGrafter"/>
</dbReference>
<keyword evidence="4 10" id="KW-0479">Metal-binding</keyword>
<gene>
    <name evidence="10" type="primary">mnmE</name>
    <name evidence="10" type="synonym">trmE</name>
    <name evidence="15" type="ORF">CQA57_04320</name>
</gene>
<feature type="binding site" evidence="10">
    <location>
        <position position="119"/>
    </location>
    <ligand>
        <name>(6S)-5-formyl-5,6,7,8-tetrahydrofolate</name>
        <dbReference type="ChEBI" id="CHEBI:57457"/>
    </ligand>
</feature>
<dbReference type="InterPro" id="IPR025867">
    <property type="entry name" value="MnmE_helical"/>
</dbReference>
<dbReference type="GO" id="GO:0005829">
    <property type="term" value="C:cytosol"/>
    <property type="evidence" value="ECO:0007669"/>
    <property type="project" value="TreeGrafter"/>
</dbReference>
<comment type="caution">
    <text evidence="15">The sequence shown here is derived from an EMBL/GenBank/DDBJ whole genome shotgun (WGS) entry which is preliminary data.</text>
</comment>
<dbReference type="GO" id="GO:0005525">
    <property type="term" value="F:GTP binding"/>
    <property type="evidence" value="ECO:0007669"/>
    <property type="project" value="UniProtKB-UniRule"/>
</dbReference>
<dbReference type="FunFam" id="3.40.50.300:FF:001376">
    <property type="entry name" value="tRNA modification GTPase MnmE"/>
    <property type="match status" value="1"/>
</dbReference>
<dbReference type="OrthoDB" id="9805918at2"/>
<proteinExistence type="inferred from homology"/>
<sequence>MQSHTIVAISTPSGIGAMSVVRMSGSQSLMIVRKLTKKEDFQDRLATLCNIFDLEENLLDEAIVIFFKNPRSYTREDVCEIQCHGGQVLARAILSLCIEYGARLAKAGEFTKRALLNGRMDLSQVQAVSQLIQAQSLNSAKLLAKQLKGSLSVFVDSSREALLKALAYSEVMIDYSDEDIPQDLIDTLLHDIISLEKRLQEILEFSKMRNLILEDYELSIIGKPNVGKSSLLNAFLMQDRAIVSDLAGTTRDTIEEKINLEGNVIKIIDTAGIREGADEVENMGIKRSVEAMLKSDMILAMFDSSKMLDMQDLEIIKQLNLLDNKDIVVLNNKSDLYTKTNLEELKKHIKAQYFLNINTKENAYILEIKKLLLEIINRKQDFKEDILLSAEYQIKAVEMTIKSLQEAQVVLKNYELELFSYHIKESIEQLSLLVKPYSIDEMFDKMFGEFCLGK</sequence>
<feature type="binding site" evidence="10">
    <location>
        <begin position="225"/>
        <end position="230"/>
    </location>
    <ligand>
        <name>GTP</name>
        <dbReference type="ChEBI" id="CHEBI:37565"/>
    </ligand>
</feature>
<dbReference type="Pfam" id="PF12631">
    <property type="entry name" value="MnmE_helical"/>
    <property type="match status" value="1"/>
</dbReference>
<dbReference type="InterPro" id="IPR005225">
    <property type="entry name" value="Small_GTP-bd"/>
</dbReference>
<evidence type="ECO:0000259" key="14">
    <source>
        <dbReference type="Pfam" id="PF12631"/>
    </source>
</evidence>
<evidence type="ECO:0000256" key="8">
    <source>
        <dbReference type="ARBA" id="ARBA00022958"/>
    </source>
</evidence>
<evidence type="ECO:0000313" key="15">
    <source>
        <dbReference type="EMBL" id="RDU73896.1"/>
    </source>
</evidence>